<dbReference type="InterPro" id="IPR036291">
    <property type="entry name" value="NAD(P)-bd_dom_sf"/>
</dbReference>
<dbReference type="InterPro" id="IPR002347">
    <property type="entry name" value="SDR_fam"/>
</dbReference>
<sequence>MNRRFEGKIAIVTGGASGIGAACIERLNGEGAKVVCCDLQTPQRVVPDVEFLSCNVADEVAVAALVAKVVEEHGRIDVLVNNAGTAGREQVRIHELSFATWDLVQSVNARGTFAMMRAVIPHMLAAGGGNIVNVASIGSFRATPMAASYLASKGAMMMLTRAGAVEYAKDNIRINAVCPSTTETAILEHTSPEALERLVARHPQGRLGRPEEVAALVAFLASGEAPHITGGAYLIDGGRSAA</sequence>
<keyword evidence="2" id="KW-0560">Oxidoreductase</keyword>
<dbReference type="FunFam" id="3.40.50.720:FF:000084">
    <property type="entry name" value="Short-chain dehydrogenase reductase"/>
    <property type="match status" value="1"/>
</dbReference>
<evidence type="ECO:0000313" key="4">
    <source>
        <dbReference type="Proteomes" id="UP000031057"/>
    </source>
</evidence>
<keyword evidence="4" id="KW-1185">Reference proteome</keyword>
<evidence type="ECO:0000256" key="1">
    <source>
        <dbReference type="ARBA" id="ARBA00006484"/>
    </source>
</evidence>
<dbReference type="PRINTS" id="PR00080">
    <property type="entry name" value="SDRFAMILY"/>
</dbReference>
<accession>A0A0B1ZIK8</accession>
<dbReference type="SUPFAM" id="SSF51735">
    <property type="entry name" value="NAD(P)-binding Rossmann-fold domains"/>
    <property type="match status" value="1"/>
</dbReference>
<dbReference type="CDD" id="cd05233">
    <property type="entry name" value="SDR_c"/>
    <property type="match status" value="1"/>
</dbReference>
<proteinExistence type="inferred from homology"/>
<gene>
    <name evidence="3" type="ORF">LK12_21730</name>
</gene>
<evidence type="ECO:0000313" key="3">
    <source>
        <dbReference type="EMBL" id="KHK89152.1"/>
    </source>
</evidence>
<dbReference type="AlphaFoldDB" id="A0A0B1ZIK8"/>
<dbReference type="PANTHER" id="PTHR24321:SF14">
    <property type="entry name" value="SHORT-CHAIN TYPE DEHYDROGENASE_REDUCTASE BLR2146-RELATED"/>
    <property type="match status" value="1"/>
</dbReference>
<dbReference type="Gene3D" id="3.40.50.720">
    <property type="entry name" value="NAD(P)-binding Rossmann-like Domain"/>
    <property type="match status" value="1"/>
</dbReference>
<reference evidence="3 4" key="1">
    <citation type="submission" date="2014-10" db="EMBL/GenBank/DDBJ databases">
        <title>Genome sequence of Novosphingobium malaysiense MUSC 273(T).</title>
        <authorList>
            <person name="Lee L.-H."/>
        </authorList>
    </citation>
    <scope>NUCLEOTIDE SEQUENCE [LARGE SCALE GENOMIC DNA]</scope>
    <source>
        <strain evidence="3 4">MUSC 273</strain>
    </source>
</reference>
<dbReference type="Proteomes" id="UP000031057">
    <property type="component" value="Unassembled WGS sequence"/>
</dbReference>
<comment type="similarity">
    <text evidence="1">Belongs to the short-chain dehydrogenases/reductases (SDR) family.</text>
</comment>
<dbReference type="PANTHER" id="PTHR24321">
    <property type="entry name" value="DEHYDROGENASES, SHORT CHAIN"/>
    <property type="match status" value="1"/>
</dbReference>
<dbReference type="STRING" id="1348853.LK12_21730"/>
<dbReference type="NCBIfam" id="NF005559">
    <property type="entry name" value="PRK07231.1"/>
    <property type="match status" value="1"/>
</dbReference>
<name>A0A0B1ZIK8_9SPHN</name>
<dbReference type="EMBL" id="JTDI01000008">
    <property type="protein sequence ID" value="KHK89152.1"/>
    <property type="molecule type" value="Genomic_DNA"/>
</dbReference>
<dbReference type="PROSITE" id="PS51257">
    <property type="entry name" value="PROKAR_LIPOPROTEIN"/>
    <property type="match status" value="1"/>
</dbReference>
<evidence type="ECO:0000256" key="2">
    <source>
        <dbReference type="ARBA" id="ARBA00023002"/>
    </source>
</evidence>
<dbReference type="OrthoDB" id="5457012at2"/>
<comment type="caution">
    <text evidence="3">The sequence shown here is derived from an EMBL/GenBank/DDBJ whole genome shotgun (WGS) entry which is preliminary data.</text>
</comment>
<dbReference type="PRINTS" id="PR00081">
    <property type="entry name" value="GDHRDH"/>
</dbReference>
<dbReference type="Pfam" id="PF13561">
    <property type="entry name" value="adh_short_C2"/>
    <property type="match status" value="1"/>
</dbReference>
<organism evidence="3 4">
    <name type="scientific">Novosphingobium malaysiense</name>
    <dbReference type="NCBI Taxonomy" id="1348853"/>
    <lineage>
        <taxon>Bacteria</taxon>
        <taxon>Pseudomonadati</taxon>
        <taxon>Pseudomonadota</taxon>
        <taxon>Alphaproteobacteria</taxon>
        <taxon>Sphingomonadales</taxon>
        <taxon>Sphingomonadaceae</taxon>
        <taxon>Novosphingobium</taxon>
    </lineage>
</organism>
<protein>
    <submittedName>
        <fullName evidence="3">Short-chain dehydrogenase</fullName>
    </submittedName>
</protein>
<dbReference type="GO" id="GO:0016491">
    <property type="term" value="F:oxidoreductase activity"/>
    <property type="evidence" value="ECO:0007669"/>
    <property type="project" value="UniProtKB-KW"/>
</dbReference>